<evidence type="ECO:0000256" key="7">
    <source>
        <dbReference type="ARBA" id="ARBA00048045"/>
    </source>
</evidence>
<proteinExistence type="inferred from homology"/>
<dbReference type="Proteomes" id="UP001165678">
    <property type="component" value="Unassembled WGS sequence"/>
</dbReference>
<dbReference type="NCBIfam" id="NF008113">
    <property type="entry name" value="PRK10860.1"/>
    <property type="match status" value="1"/>
</dbReference>
<dbReference type="GO" id="GO:0002100">
    <property type="term" value="P:tRNA wobble adenosine to inosine editing"/>
    <property type="evidence" value="ECO:0007669"/>
    <property type="project" value="UniProtKB-UniRule"/>
</dbReference>
<keyword evidence="11" id="KW-1185">Reference proteome</keyword>
<dbReference type="PANTHER" id="PTHR11079:SF202">
    <property type="entry name" value="TRNA-SPECIFIC ADENOSINE DEAMINASE"/>
    <property type="match status" value="1"/>
</dbReference>
<keyword evidence="4 8" id="KW-0479">Metal-binding</keyword>
<dbReference type="Pfam" id="PF00383">
    <property type="entry name" value="dCMP_cyt_deam_1"/>
    <property type="match status" value="1"/>
</dbReference>
<comment type="cofactor">
    <cofactor evidence="8">
        <name>Zn(2+)</name>
        <dbReference type="ChEBI" id="CHEBI:29105"/>
    </cofactor>
    <text evidence="8">Binds 1 zinc ion per subunit.</text>
</comment>
<dbReference type="PROSITE" id="PS00903">
    <property type="entry name" value="CYT_DCMP_DEAMINASES_1"/>
    <property type="match status" value="1"/>
</dbReference>
<dbReference type="Gene3D" id="3.40.140.10">
    <property type="entry name" value="Cytidine Deaminase, domain 2"/>
    <property type="match status" value="1"/>
</dbReference>
<evidence type="ECO:0000313" key="10">
    <source>
        <dbReference type="EMBL" id="MCX2522785.1"/>
    </source>
</evidence>
<dbReference type="PANTHER" id="PTHR11079">
    <property type="entry name" value="CYTOSINE DEAMINASE FAMILY MEMBER"/>
    <property type="match status" value="1"/>
</dbReference>
<feature type="binding site" evidence="8">
    <location>
        <position position="87"/>
    </location>
    <ligand>
        <name>Zn(2+)</name>
        <dbReference type="ChEBI" id="CHEBI:29105"/>
        <note>catalytic</note>
    </ligand>
</feature>
<organism evidence="10 11">
    <name type="scientific">Larsenimonas rhizosphaerae</name>
    <dbReference type="NCBI Taxonomy" id="2944682"/>
    <lineage>
        <taxon>Bacteria</taxon>
        <taxon>Pseudomonadati</taxon>
        <taxon>Pseudomonadota</taxon>
        <taxon>Gammaproteobacteria</taxon>
        <taxon>Oceanospirillales</taxon>
        <taxon>Halomonadaceae</taxon>
        <taxon>Larsenimonas</taxon>
    </lineage>
</organism>
<sequence length="150" mass="16680">MRSDEFYMHRALEAAREAMELDEVPVGAVVVNALGEVIGQGFNQPRSSLDPTAHAEVQALRMASLHVDNYRLSGCTLYVTLEPCMMCLGAMITARVDHLVYGAPEPRTGMIQSRANLIDQPWFNHRLSHRGGVLAAASRRLLKAFFDARR</sequence>
<accession>A0AA42CWM2</accession>
<dbReference type="EMBL" id="JAPIVE010000001">
    <property type="protein sequence ID" value="MCX2522785.1"/>
    <property type="molecule type" value="Genomic_DNA"/>
</dbReference>
<feature type="binding site" evidence="8">
    <location>
        <position position="54"/>
    </location>
    <ligand>
        <name>Zn(2+)</name>
        <dbReference type="ChEBI" id="CHEBI:29105"/>
        <note>catalytic</note>
    </ligand>
</feature>
<keyword evidence="3 8" id="KW-0819">tRNA processing</keyword>
<comment type="caution">
    <text evidence="10">The sequence shown here is derived from an EMBL/GenBank/DDBJ whole genome shotgun (WGS) entry which is preliminary data.</text>
</comment>
<comment type="subunit">
    <text evidence="2 8">Homodimer.</text>
</comment>
<dbReference type="EC" id="3.5.4.33" evidence="8"/>
<dbReference type="RefSeq" id="WP_265895886.1">
    <property type="nucleotide sequence ID" value="NZ_JAPIVE010000001.1"/>
</dbReference>
<dbReference type="AlphaFoldDB" id="A0AA42CWM2"/>
<feature type="domain" description="CMP/dCMP-type deaminase" evidence="9">
    <location>
        <begin position="2"/>
        <end position="113"/>
    </location>
</feature>
<dbReference type="PROSITE" id="PS51747">
    <property type="entry name" value="CYT_DCMP_DEAMINASES_2"/>
    <property type="match status" value="1"/>
</dbReference>
<evidence type="ECO:0000256" key="6">
    <source>
        <dbReference type="ARBA" id="ARBA00022833"/>
    </source>
</evidence>
<comment type="catalytic activity">
    <reaction evidence="7 8">
        <text>adenosine(34) in tRNA + H2O + H(+) = inosine(34) in tRNA + NH4(+)</text>
        <dbReference type="Rhea" id="RHEA:43168"/>
        <dbReference type="Rhea" id="RHEA-COMP:10373"/>
        <dbReference type="Rhea" id="RHEA-COMP:10374"/>
        <dbReference type="ChEBI" id="CHEBI:15377"/>
        <dbReference type="ChEBI" id="CHEBI:15378"/>
        <dbReference type="ChEBI" id="CHEBI:28938"/>
        <dbReference type="ChEBI" id="CHEBI:74411"/>
        <dbReference type="ChEBI" id="CHEBI:82852"/>
        <dbReference type="EC" id="3.5.4.33"/>
    </reaction>
</comment>
<gene>
    <name evidence="8 10" type="primary">tadA</name>
    <name evidence="10" type="ORF">OQ287_00835</name>
</gene>
<protein>
    <recommendedName>
        <fullName evidence="8">tRNA-specific adenosine deaminase</fullName>
        <ecNumber evidence="8">3.5.4.33</ecNumber>
    </recommendedName>
</protein>
<evidence type="ECO:0000313" key="11">
    <source>
        <dbReference type="Proteomes" id="UP001165678"/>
    </source>
</evidence>
<evidence type="ECO:0000256" key="4">
    <source>
        <dbReference type="ARBA" id="ARBA00022723"/>
    </source>
</evidence>
<dbReference type="GO" id="GO:0052717">
    <property type="term" value="F:tRNA-specific adenosine-34 deaminase activity"/>
    <property type="evidence" value="ECO:0007669"/>
    <property type="project" value="UniProtKB-UniRule"/>
</dbReference>
<dbReference type="CDD" id="cd01285">
    <property type="entry name" value="nucleoside_deaminase"/>
    <property type="match status" value="1"/>
</dbReference>
<feature type="active site" description="Proton donor" evidence="8">
    <location>
        <position position="56"/>
    </location>
</feature>
<dbReference type="SUPFAM" id="SSF53927">
    <property type="entry name" value="Cytidine deaminase-like"/>
    <property type="match status" value="1"/>
</dbReference>
<evidence type="ECO:0000256" key="2">
    <source>
        <dbReference type="ARBA" id="ARBA00011738"/>
    </source>
</evidence>
<feature type="binding site" evidence="8">
    <location>
        <position position="84"/>
    </location>
    <ligand>
        <name>Zn(2+)</name>
        <dbReference type="ChEBI" id="CHEBI:29105"/>
        <note>catalytic</note>
    </ligand>
</feature>
<dbReference type="HAMAP" id="MF_00972">
    <property type="entry name" value="tRNA_aden_deaminase"/>
    <property type="match status" value="1"/>
</dbReference>
<dbReference type="InterPro" id="IPR002125">
    <property type="entry name" value="CMP_dCMP_dom"/>
</dbReference>
<dbReference type="GO" id="GO:0008270">
    <property type="term" value="F:zinc ion binding"/>
    <property type="evidence" value="ECO:0007669"/>
    <property type="project" value="UniProtKB-UniRule"/>
</dbReference>
<dbReference type="InterPro" id="IPR016192">
    <property type="entry name" value="APOBEC/CMP_deaminase_Zn-bd"/>
</dbReference>
<evidence type="ECO:0000256" key="5">
    <source>
        <dbReference type="ARBA" id="ARBA00022801"/>
    </source>
</evidence>
<evidence type="ECO:0000256" key="1">
    <source>
        <dbReference type="ARBA" id="ARBA00010669"/>
    </source>
</evidence>
<dbReference type="InterPro" id="IPR016193">
    <property type="entry name" value="Cytidine_deaminase-like"/>
</dbReference>
<reference evidence="10" key="1">
    <citation type="submission" date="2022-11" db="EMBL/GenBank/DDBJ databases">
        <title>Larsenimonas rhizosphaerae sp. nov., isolated from a tidal mudflat.</title>
        <authorList>
            <person name="Lee S.D."/>
            <person name="Kim I.S."/>
        </authorList>
    </citation>
    <scope>NUCLEOTIDE SEQUENCE</scope>
    <source>
        <strain evidence="10">GH2-1</strain>
    </source>
</reference>
<dbReference type="InterPro" id="IPR028883">
    <property type="entry name" value="tRNA_aden_deaminase"/>
</dbReference>
<keyword evidence="6 8" id="KW-0862">Zinc</keyword>
<evidence type="ECO:0000259" key="9">
    <source>
        <dbReference type="PROSITE" id="PS51747"/>
    </source>
</evidence>
<name>A0AA42CWM2_9GAMM</name>
<keyword evidence="5 8" id="KW-0378">Hydrolase</keyword>
<evidence type="ECO:0000256" key="3">
    <source>
        <dbReference type="ARBA" id="ARBA00022694"/>
    </source>
</evidence>
<evidence type="ECO:0000256" key="8">
    <source>
        <dbReference type="HAMAP-Rule" id="MF_00972"/>
    </source>
</evidence>
<comment type="function">
    <text evidence="8">Catalyzes the deamination of adenosine to inosine at the wobble position 34 of tRNA(Arg2).</text>
</comment>
<comment type="similarity">
    <text evidence="1">Belongs to the cytidine and deoxycytidylate deaminase family. ADAT2 subfamily.</text>
</comment>